<dbReference type="InterPro" id="IPR050445">
    <property type="entry name" value="Bact_polysacc_biosynth/exp"/>
</dbReference>
<dbReference type="AlphaFoldDB" id="A0A426QI81"/>
<accession>A0A426QI81</accession>
<feature type="transmembrane region" description="Helical" evidence="7">
    <location>
        <begin position="546"/>
        <end position="565"/>
    </location>
</feature>
<evidence type="ECO:0000313" key="10">
    <source>
        <dbReference type="Proteomes" id="UP000287798"/>
    </source>
</evidence>
<protein>
    <submittedName>
        <fullName evidence="9">Lipopolysaccharide biosynthesis protein</fullName>
    </submittedName>
</protein>
<dbReference type="PANTHER" id="PTHR32309:SF13">
    <property type="entry name" value="FERRIC ENTEROBACTIN TRANSPORT PROTEIN FEPE"/>
    <property type="match status" value="1"/>
</dbReference>
<sequence length="589" mass="66499">MTNTTRDVKMEENTKDLSDYLSAFKRRRSAIAATYLVIFTLGVIVALVWPPTYESSATILIEEQEVPRELVQSTVTSYATQRIQMISQRVMTRANLMELIEKYGLYRDELERQTTEEVLAAMQENIGIEMISAEVIDPRSGRPMPATIAFELSFQGENPDQVQKVTSELTNLYLNENLKQRTSKAAQSLAFMSDEANRLRRKISNLETELADFKEKHLHSLPEQAQLTTQLMDRTERQLDDVDNQINALEDRKFYLEGQLGQIEPHGQDVEMNPAARLKALRTQYFALSARYSPEHPDVRRLQREIKSLEEETGLGPDRESLLTERDRLQTELAALKEKYAPEHPDVVKVQKTLDELNTRIAELPATPPAQRMPDNPAYVTLQSQLESTLNDIRSQEARKAQLEADLKKYEQRLAAAPAVEREYSSMRRELENTVAKYQEITAKEMQAQIAQQLESESKGERFTLIDPAALPEEPVSPNRPAIIFLSFVLALGSGFGLAAVAESLDHAIRGARGVANVLQVMPLAAIPYQPTAGESRKRRSRKWKVLGAAAVGVLVAVLAVHFFMSPLDVLWFRVLRKAGDMTGMDFIG</sequence>
<gene>
    <name evidence="9" type="ORF">D6C00_05545</name>
</gene>
<evidence type="ECO:0000256" key="2">
    <source>
        <dbReference type="ARBA" id="ARBA00022475"/>
    </source>
</evidence>
<feature type="coiled-coil region" evidence="6">
    <location>
        <begin position="189"/>
        <end position="252"/>
    </location>
</feature>
<evidence type="ECO:0000256" key="5">
    <source>
        <dbReference type="ARBA" id="ARBA00023136"/>
    </source>
</evidence>
<dbReference type="Pfam" id="PF02706">
    <property type="entry name" value="Wzz"/>
    <property type="match status" value="1"/>
</dbReference>
<feature type="coiled-coil region" evidence="6">
    <location>
        <begin position="379"/>
        <end position="444"/>
    </location>
</feature>
<evidence type="ECO:0000256" key="7">
    <source>
        <dbReference type="SAM" id="Phobius"/>
    </source>
</evidence>
<feature type="transmembrane region" description="Helical" evidence="7">
    <location>
        <begin position="30"/>
        <end position="49"/>
    </location>
</feature>
<feature type="transmembrane region" description="Helical" evidence="7">
    <location>
        <begin position="482"/>
        <end position="502"/>
    </location>
</feature>
<keyword evidence="3 7" id="KW-0812">Transmembrane</keyword>
<dbReference type="GO" id="GO:0005886">
    <property type="term" value="C:plasma membrane"/>
    <property type="evidence" value="ECO:0007669"/>
    <property type="project" value="UniProtKB-SubCell"/>
</dbReference>
<name>A0A426QI81_9GAMM</name>
<feature type="domain" description="Polysaccharide chain length determinant N-terminal" evidence="8">
    <location>
        <begin position="16"/>
        <end position="91"/>
    </location>
</feature>
<keyword evidence="4 7" id="KW-1133">Transmembrane helix</keyword>
<evidence type="ECO:0000259" key="8">
    <source>
        <dbReference type="Pfam" id="PF02706"/>
    </source>
</evidence>
<dbReference type="SUPFAM" id="SSF57997">
    <property type="entry name" value="Tropomyosin"/>
    <property type="match status" value="1"/>
</dbReference>
<keyword evidence="10" id="KW-1185">Reference proteome</keyword>
<evidence type="ECO:0000256" key="4">
    <source>
        <dbReference type="ARBA" id="ARBA00022989"/>
    </source>
</evidence>
<dbReference type="PANTHER" id="PTHR32309">
    <property type="entry name" value="TYROSINE-PROTEIN KINASE"/>
    <property type="match status" value="1"/>
</dbReference>
<proteinExistence type="predicted"/>
<dbReference type="EMBL" id="QZMU01000001">
    <property type="protein sequence ID" value="RRQ21455.1"/>
    <property type="molecule type" value="Genomic_DNA"/>
</dbReference>
<organism evidence="9 10">
    <name type="scientific">Thiohalobacter thiocyanaticus</name>
    <dbReference type="NCBI Taxonomy" id="585455"/>
    <lineage>
        <taxon>Bacteria</taxon>
        <taxon>Pseudomonadati</taxon>
        <taxon>Pseudomonadota</taxon>
        <taxon>Gammaproteobacteria</taxon>
        <taxon>Thiohalobacterales</taxon>
        <taxon>Thiohalobacteraceae</taxon>
        <taxon>Thiohalobacter</taxon>
    </lineage>
</organism>
<keyword evidence="2" id="KW-1003">Cell membrane</keyword>
<dbReference type="GO" id="GO:0004713">
    <property type="term" value="F:protein tyrosine kinase activity"/>
    <property type="evidence" value="ECO:0007669"/>
    <property type="project" value="TreeGrafter"/>
</dbReference>
<keyword evidence="5 7" id="KW-0472">Membrane</keyword>
<evidence type="ECO:0000256" key="3">
    <source>
        <dbReference type="ARBA" id="ARBA00022692"/>
    </source>
</evidence>
<comment type="subcellular location">
    <subcellularLocation>
        <location evidence="1">Cell membrane</location>
        <topology evidence="1">Multi-pass membrane protein</topology>
    </subcellularLocation>
</comment>
<keyword evidence="6" id="KW-0175">Coiled coil</keyword>
<comment type="caution">
    <text evidence="9">The sequence shown here is derived from an EMBL/GenBank/DDBJ whole genome shotgun (WGS) entry which is preliminary data.</text>
</comment>
<evidence type="ECO:0000256" key="1">
    <source>
        <dbReference type="ARBA" id="ARBA00004651"/>
    </source>
</evidence>
<dbReference type="InterPro" id="IPR003856">
    <property type="entry name" value="LPS_length_determ_N"/>
</dbReference>
<dbReference type="Proteomes" id="UP000287798">
    <property type="component" value="Unassembled WGS sequence"/>
</dbReference>
<evidence type="ECO:0000256" key="6">
    <source>
        <dbReference type="SAM" id="Coils"/>
    </source>
</evidence>
<reference evidence="9 10" key="1">
    <citation type="journal article" date="2010" name="Int. J. Syst. Evol. Microbiol.">
        <title>Thiohalobacter thiocyanaticus gen. nov., sp. nov., a moderately halophilic, sulfur-oxidizing gammaproteobacterium from hypersaline lakes, that utilizes thiocyanate.</title>
        <authorList>
            <person name="Sorokin D.Y."/>
            <person name="Kovaleva O.L."/>
            <person name="Tourova T.P."/>
            <person name="Muyzer G."/>
        </authorList>
    </citation>
    <scope>NUCLEOTIDE SEQUENCE [LARGE SCALE GENOMIC DNA]</scope>
    <source>
        <strain evidence="9 10">Hrh1</strain>
    </source>
</reference>
<evidence type="ECO:0000313" key="9">
    <source>
        <dbReference type="EMBL" id="RRQ21455.1"/>
    </source>
</evidence>